<dbReference type="EMBL" id="JSAB01000256">
    <property type="protein sequence ID" value="RNF29025.1"/>
    <property type="molecule type" value="Genomic_DNA"/>
</dbReference>
<accession>A0A422QGD5</accession>
<protein>
    <submittedName>
        <fullName evidence="1">Uncharacterized protein</fullName>
    </submittedName>
</protein>
<reference evidence="1" key="1">
    <citation type="submission" date="2014-10" db="EMBL/GenBank/DDBJ databases">
        <title>Massilia sp. genome.</title>
        <authorList>
            <person name="Xu B."/>
            <person name="Dai L."/>
            <person name="Huang Z."/>
        </authorList>
    </citation>
    <scope>NUCLEOTIDE SEQUENCE [LARGE SCALE GENOMIC DNA]</scope>
    <source>
        <strain evidence="1">CFS-1</strain>
    </source>
</reference>
<name>A0A422QGD5_9BURK</name>
<dbReference type="Proteomes" id="UP000283254">
    <property type="component" value="Unassembled WGS sequence"/>
</dbReference>
<gene>
    <name evidence="1" type="ORF">NM04_20095</name>
</gene>
<dbReference type="RefSeq" id="WP_148044089.1">
    <property type="nucleotide sequence ID" value="NZ_JSAB01000256.1"/>
</dbReference>
<evidence type="ECO:0000313" key="1">
    <source>
        <dbReference type="EMBL" id="RNF29025.1"/>
    </source>
</evidence>
<keyword evidence="2" id="KW-1185">Reference proteome</keyword>
<feature type="non-terminal residue" evidence="1">
    <location>
        <position position="113"/>
    </location>
</feature>
<proteinExistence type="predicted"/>
<dbReference type="AlphaFoldDB" id="A0A422QGD5"/>
<organism evidence="1 2">
    <name type="scientific">Massilia aurea</name>
    <dbReference type="NCBI Taxonomy" id="373040"/>
    <lineage>
        <taxon>Bacteria</taxon>
        <taxon>Pseudomonadati</taxon>
        <taxon>Pseudomonadota</taxon>
        <taxon>Betaproteobacteria</taxon>
        <taxon>Burkholderiales</taxon>
        <taxon>Oxalobacteraceae</taxon>
        <taxon>Telluria group</taxon>
        <taxon>Massilia</taxon>
    </lineage>
</organism>
<evidence type="ECO:0000313" key="2">
    <source>
        <dbReference type="Proteomes" id="UP000283254"/>
    </source>
</evidence>
<comment type="caution">
    <text evidence="1">The sequence shown here is derived from an EMBL/GenBank/DDBJ whole genome shotgun (WGS) entry which is preliminary data.</text>
</comment>
<sequence length="113" mass="12368">MEKTTDNAHIAGRPEQVLLAALLAGEDGPQPPAWSALLEKRPEEVLRALRAAHRRPLWRAALRAGLPQWMLADLVVLSRPDLGAAVRAIADRRETIAHVLGSGWQRALWGGAF</sequence>